<dbReference type="PANTHER" id="PTHR22950:SF698">
    <property type="entry name" value="AMINO ACID TRANSPORTER TRANSMEMBRANE DOMAIN-CONTAINING PROTEIN"/>
    <property type="match status" value="1"/>
</dbReference>
<dbReference type="EnsemblPlants" id="OBART01G20890.2">
    <property type="protein sequence ID" value="OBART01G20890.2"/>
    <property type="gene ID" value="OBART01G20890"/>
</dbReference>
<sequence length="374" mass="42557">MTWIMVADKSPIDKAVLHGKHEQDDLRDDKVVYDVEQKQLLLPTPARLVVHHWRFLREELPQPQQRDLHWRLSSLCITGASFGRSYLNLSNVISGIGMLFVPYALSQGGWLSLVLFTMVGANCFYTSNLINRCMRANHCIWSYLDIGHRLRRLWPDGYQPRHLHGKQLFVLTVAIVILSTTWLKNLAGLGWRGRQNLSRLPTTLSLYFFVYFIGHGVFPTVYSLMKSKKDFPKVLLISSVLCSLNYAVTTLLRYLIYGEDVQAQVTLNLPSGKLYTRITILTTLITLLEKYGLEIQLIAMVIKEKLSLTTAAVTDAENNRQTRVLTSTAVVVSTVVLACTVPFFSYLMSFNRSSLNVTIAVLFPCLSYLKIYMP</sequence>
<name>A0A0D3EQL8_9ORYZ</name>
<dbReference type="InterPro" id="IPR013057">
    <property type="entry name" value="AA_transpt_TM"/>
</dbReference>
<feature type="transmembrane region" description="Helical" evidence="6">
    <location>
        <begin position="204"/>
        <end position="222"/>
    </location>
</feature>
<evidence type="ECO:0000256" key="5">
    <source>
        <dbReference type="ARBA" id="ARBA00023136"/>
    </source>
</evidence>
<organism evidence="8">
    <name type="scientific">Oryza barthii</name>
    <dbReference type="NCBI Taxonomy" id="65489"/>
    <lineage>
        <taxon>Eukaryota</taxon>
        <taxon>Viridiplantae</taxon>
        <taxon>Streptophyta</taxon>
        <taxon>Embryophyta</taxon>
        <taxon>Tracheophyta</taxon>
        <taxon>Spermatophyta</taxon>
        <taxon>Magnoliopsida</taxon>
        <taxon>Liliopsida</taxon>
        <taxon>Poales</taxon>
        <taxon>Poaceae</taxon>
        <taxon>BOP clade</taxon>
        <taxon>Oryzoideae</taxon>
        <taxon>Oryzeae</taxon>
        <taxon>Oryzinae</taxon>
        <taxon>Oryza</taxon>
    </lineage>
</organism>
<evidence type="ECO:0000256" key="1">
    <source>
        <dbReference type="ARBA" id="ARBA00004141"/>
    </source>
</evidence>
<dbReference type="GO" id="GO:0005774">
    <property type="term" value="C:vacuolar membrane"/>
    <property type="evidence" value="ECO:0007669"/>
    <property type="project" value="TreeGrafter"/>
</dbReference>
<dbReference type="PANTHER" id="PTHR22950">
    <property type="entry name" value="AMINO ACID TRANSPORTER"/>
    <property type="match status" value="1"/>
</dbReference>
<reference evidence="8" key="2">
    <citation type="submission" date="2015-03" db="UniProtKB">
        <authorList>
            <consortium name="EnsemblPlants"/>
        </authorList>
    </citation>
    <scope>IDENTIFICATION</scope>
</reference>
<evidence type="ECO:0000256" key="6">
    <source>
        <dbReference type="SAM" id="Phobius"/>
    </source>
</evidence>
<evidence type="ECO:0000313" key="8">
    <source>
        <dbReference type="EnsemblPlants" id="OBART01G20890.2"/>
    </source>
</evidence>
<feature type="transmembrane region" description="Helical" evidence="6">
    <location>
        <begin position="168"/>
        <end position="184"/>
    </location>
</feature>
<evidence type="ECO:0000256" key="3">
    <source>
        <dbReference type="ARBA" id="ARBA00022970"/>
    </source>
</evidence>
<keyword evidence="5 6" id="KW-0472">Membrane</keyword>
<comment type="subcellular location">
    <subcellularLocation>
        <location evidence="1">Membrane</location>
        <topology evidence="1">Multi-pass membrane protein</topology>
    </subcellularLocation>
</comment>
<keyword evidence="3" id="KW-0813">Transport</keyword>
<evidence type="ECO:0000256" key="2">
    <source>
        <dbReference type="ARBA" id="ARBA00022692"/>
    </source>
</evidence>
<feature type="transmembrane region" description="Helical" evidence="6">
    <location>
        <begin position="110"/>
        <end position="130"/>
    </location>
</feature>
<keyword evidence="2 6" id="KW-0812">Transmembrane</keyword>
<dbReference type="Gramene" id="OBART01G20890.2">
    <property type="protein sequence ID" value="OBART01G20890.2"/>
    <property type="gene ID" value="OBART01G20890"/>
</dbReference>
<dbReference type="Pfam" id="PF01490">
    <property type="entry name" value="Aa_trans"/>
    <property type="match status" value="1"/>
</dbReference>
<evidence type="ECO:0000259" key="7">
    <source>
        <dbReference type="Pfam" id="PF01490"/>
    </source>
</evidence>
<keyword evidence="9" id="KW-1185">Reference proteome</keyword>
<dbReference type="GO" id="GO:0015179">
    <property type="term" value="F:L-amino acid transmembrane transporter activity"/>
    <property type="evidence" value="ECO:0007669"/>
    <property type="project" value="TreeGrafter"/>
</dbReference>
<evidence type="ECO:0000313" key="9">
    <source>
        <dbReference type="Proteomes" id="UP000026960"/>
    </source>
</evidence>
<proteinExistence type="predicted"/>
<feature type="transmembrane region" description="Helical" evidence="6">
    <location>
        <begin position="234"/>
        <end position="254"/>
    </location>
</feature>
<evidence type="ECO:0000256" key="4">
    <source>
        <dbReference type="ARBA" id="ARBA00022989"/>
    </source>
</evidence>
<protein>
    <recommendedName>
        <fullName evidence="7">Amino acid transporter transmembrane domain-containing protein</fullName>
    </recommendedName>
</protein>
<dbReference type="Proteomes" id="UP000026960">
    <property type="component" value="Chromosome 1"/>
</dbReference>
<dbReference type="HOGENOM" id="CLU_009646_1_1_1"/>
<feature type="transmembrane region" description="Helical" evidence="6">
    <location>
        <begin position="354"/>
        <end position="373"/>
    </location>
</feature>
<reference evidence="8" key="1">
    <citation type="journal article" date="2009" name="Rice">
        <title>De Novo Next Generation Sequencing of Plant Genomes.</title>
        <authorList>
            <person name="Rounsley S."/>
            <person name="Marri P.R."/>
            <person name="Yu Y."/>
            <person name="He R."/>
            <person name="Sisneros N."/>
            <person name="Goicoechea J.L."/>
            <person name="Lee S.J."/>
            <person name="Angelova A."/>
            <person name="Kudrna D."/>
            <person name="Luo M."/>
            <person name="Affourtit J."/>
            <person name="Desany B."/>
            <person name="Knight J."/>
            <person name="Niazi F."/>
            <person name="Egholm M."/>
            <person name="Wing R.A."/>
        </authorList>
    </citation>
    <scope>NUCLEOTIDE SEQUENCE [LARGE SCALE GENOMIC DNA]</scope>
    <source>
        <strain evidence="8">cv. IRGC 105608</strain>
    </source>
</reference>
<feature type="transmembrane region" description="Helical" evidence="6">
    <location>
        <begin position="324"/>
        <end position="348"/>
    </location>
</feature>
<keyword evidence="4 6" id="KW-1133">Transmembrane helix</keyword>
<accession>A0A0D3EQL8</accession>
<keyword evidence="3" id="KW-0029">Amino-acid transport</keyword>
<feature type="transmembrane region" description="Helical" evidence="6">
    <location>
        <begin position="86"/>
        <end position="104"/>
    </location>
</feature>
<dbReference type="AlphaFoldDB" id="A0A0D3EQL8"/>
<feature type="domain" description="Amino acid transporter transmembrane" evidence="7">
    <location>
        <begin position="173"/>
        <end position="372"/>
    </location>
</feature>